<dbReference type="Gene3D" id="4.10.60.10">
    <property type="entry name" value="Zinc finger, CCHC-type"/>
    <property type="match status" value="1"/>
</dbReference>
<evidence type="ECO:0000256" key="2">
    <source>
        <dbReference type="SAM" id="MobiDB-lite"/>
    </source>
</evidence>
<evidence type="ECO:0000259" key="4">
    <source>
        <dbReference type="PROSITE" id="PS50878"/>
    </source>
</evidence>
<dbReference type="InterPro" id="IPR001878">
    <property type="entry name" value="Znf_CCHC"/>
</dbReference>
<keyword evidence="1" id="KW-0862">Zinc</keyword>
<protein>
    <submittedName>
        <fullName evidence="5">Uncharacterized protein K02A2.6</fullName>
    </submittedName>
</protein>
<dbReference type="Pfam" id="PF13975">
    <property type="entry name" value="gag-asp_proteas"/>
    <property type="match status" value="1"/>
</dbReference>
<dbReference type="InterPro" id="IPR043502">
    <property type="entry name" value="DNA/RNA_pol_sf"/>
</dbReference>
<keyword evidence="1" id="KW-0863">Zinc-finger</keyword>
<dbReference type="Gene3D" id="3.10.10.10">
    <property type="entry name" value="HIV Type 1 Reverse Transcriptase, subunit A, domain 1"/>
    <property type="match status" value="1"/>
</dbReference>
<dbReference type="AlphaFoldDB" id="A0A8D9ACR2"/>
<dbReference type="InterPro" id="IPR000477">
    <property type="entry name" value="RT_dom"/>
</dbReference>
<name>A0A8D9ACR2_9HEMI</name>
<dbReference type="PROSITE" id="PS50158">
    <property type="entry name" value="ZF_CCHC"/>
    <property type="match status" value="1"/>
</dbReference>
<keyword evidence="1" id="KW-0479">Metal-binding</keyword>
<feature type="compositionally biased region" description="Low complexity" evidence="2">
    <location>
        <begin position="213"/>
        <end position="224"/>
    </location>
</feature>
<accession>A0A8D9ACR2</accession>
<dbReference type="GO" id="GO:0003676">
    <property type="term" value="F:nucleic acid binding"/>
    <property type="evidence" value="ECO:0007669"/>
    <property type="project" value="InterPro"/>
</dbReference>
<dbReference type="PROSITE" id="PS50878">
    <property type="entry name" value="RT_POL"/>
    <property type="match status" value="1"/>
</dbReference>
<dbReference type="InterPro" id="IPR021109">
    <property type="entry name" value="Peptidase_aspartic_dom_sf"/>
</dbReference>
<feature type="compositionally biased region" description="Basic residues" evidence="2">
    <location>
        <begin position="246"/>
        <end position="258"/>
    </location>
</feature>
<dbReference type="SUPFAM" id="SSF56672">
    <property type="entry name" value="DNA/RNA polymerases"/>
    <property type="match status" value="1"/>
</dbReference>
<sequence>MDSAQFNEFMTSFKDAMKKLAPTPASTAPSSVSIHPSSNFENFNIELESFHQYVERFENFCKLKQITETQVKKLTLLNSIGPVLYERTKCLVAPKSIEETTFKDVVDTLKATLSPTPNKLVSQHRLLCRVQGTENLSEYVTELQKLVSECKFNCTCGKSVSDLLLIAQFIRGIKDNSIREKLLQEDSSDFKTILQKAFAYEASKIDANEVGQSTSSSSSAASATHHISRSKHHSNSNQFSRNQSMSRKRSVSHSRTSRSKLNYSDLGINDVCVRCGRNNHLSRDCRVNPSKLKCNSCHKKGHVSKVCISTLIKNKQRSLSTSRVSNLSDESDGSYTDFQSTYDIKHMSICKTVVVDLFNTDVSTDKYEIEVLIAGKKVTFEVDSGSGYTLLPSSKFRKLNIQNQMKPASVKFRTYDAGIVVPEGMLEVPVTYKGIESQELLFIVPDGHSPLLGRSWIRHLNINLQDIDNNNSSSSNFQEIHKIKTIDEFEKLFPNVFQQSVGKIPGVKCSLQLRNNARPVFIKARTIPFAIRDAVEKELSALEKDGIISPVQKSDWGSPIVAVPKPDGNVRLCFDYKVAVNQQLTDSHYPIPRIEDLINNLKKSKYFCKLDLYKAYLHIEVDEESAKVQTISTHRGTYAMNRLSFGIKVAPSEFHIIL</sequence>
<evidence type="ECO:0000313" key="5">
    <source>
        <dbReference type="EMBL" id="CAG6763958.1"/>
    </source>
</evidence>
<dbReference type="Gene3D" id="2.40.70.10">
    <property type="entry name" value="Acid Proteases"/>
    <property type="match status" value="1"/>
</dbReference>
<dbReference type="SMART" id="SM00343">
    <property type="entry name" value="ZnF_C2HC"/>
    <property type="match status" value="2"/>
</dbReference>
<dbReference type="GO" id="GO:0071897">
    <property type="term" value="P:DNA biosynthetic process"/>
    <property type="evidence" value="ECO:0007669"/>
    <property type="project" value="UniProtKB-ARBA"/>
</dbReference>
<evidence type="ECO:0000256" key="1">
    <source>
        <dbReference type="PROSITE-ProRule" id="PRU00047"/>
    </source>
</evidence>
<dbReference type="PANTHER" id="PTHR37984">
    <property type="entry name" value="PROTEIN CBG26694"/>
    <property type="match status" value="1"/>
</dbReference>
<dbReference type="InterPro" id="IPR050951">
    <property type="entry name" value="Retrovirus_Pol_polyprotein"/>
</dbReference>
<dbReference type="SUPFAM" id="SSF50630">
    <property type="entry name" value="Acid proteases"/>
    <property type="match status" value="1"/>
</dbReference>
<dbReference type="InterPro" id="IPR043128">
    <property type="entry name" value="Rev_trsase/Diguanyl_cyclase"/>
</dbReference>
<evidence type="ECO:0000259" key="3">
    <source>
        <dbReference type="PROSITE" id="PS50158"/>
    </source>
</evidence>
<dbReference type="PANTHER" id="PTHR37984:SF9">
    <property type="entry name" value="INTEGRASE CATALYTIC DOMAIN-CONTAINING PROTEIN"/>
    <property type="match status" value="1"/>
</dbReference>
<reference evidence="5" key="1">
    <citation type="submission" date="2021-05" db="EMBL/GenBank/DDBJ databases">
        <authorList>
            <person name="Alioto T."/>
            <person name="Alioto T."/>
            <person name="Gomez Garrido J."/>
        </authorList>
    </citation>
    <scope>NUCLEOTIDE SEQUENCE</scope>
</reference>
<dbReference type="SUPFAM" id="SSF57756">
    <property type="entry name" value="Retrovirus zinc finger-like domains"/>
    <property type="match status" value="1"/>
</dbReference>
<proteinExistence type="predicted"/>
<dbReference type="CDD" id="cd01647">
    <property type="entry name" value="RT_LTR"/>
    <property type="match status" value="1"/>
</dbReference>
<organism evidence="5">
    <name type="scientific">Cacopsylla melanoneura</name>
    <dbReference type="NCBI Taxonomy" id="428564"/>
    <lineage>
        <taxon>Eukaryota</taxon>
        <taxon>Metazoa</taxon>
        <taxon>Ecdysozoa</taxon>
        <taxon>Arthropoda</taxon>
        <taxon>Hexapoda</taxon>
        <taxon>Insecta</taxon>
        <taxon>Pterygota</taxon>
        <taxon>Neoptera</taxon>
        <taxon>Paraneoptera</taxon>
        <taxon>Hemiptera</taxon>
        <taxon>Sternorrhyncha</taxon>
        <taxon>Psylloidea</taxon>
        <taxon>Psyllidae</taxon>
        <taxon>Psyllinae</taxon>
        <taxon>Cacopsylla</taxon>
    </lineage>
</organism>
<dbReference type="InterPro" id="IPR036875">
    <property type="entry name" value="Znf_CCHC_sf"/>
</dbReference>
<feature type="compositionally biased region" description="Polar residues" evidence="2">
    <location>
        <begin position="235"/>
        <end position="245"/>
    </location>
</feature>
<feature type="domain" description="CCHC-type" evidence="3">
    <location>
        <begin position="272"/>
        <end position="286"/>
    </location>
</feature>
<dbReference type="GO" id="GO:0008270">
    <property type="term" value="F:zinc ion binding"/>
    <property type="evidence" value="ECO:0007669"/>
    <property type="project" value="UniProtKB-KW"/>
</dbReference>
<feature type="domain" description="Reverse transcriptase" evidence="4">
    <location>
        <begin position="544"/>
        <end position="658"/>
    </location>
</feature>
<dbReference type="EMBL" id="HBUF01564640">
    <property type="protein sequence ID" value="CAG6763958.1"/>
    <property type="molecule type" value="Transcribed_RNA"/>
</dbReference>
<feature type="region of interest" description="Disordered" evidence="2">
    <location>
        <begin position="211"/>
        <end position="258"/>
    </location>
</feature>
<dbReference type="Gene3D" id="3.30.70.270">
    <property type="match status" value="1"/>
</dbReference>
<dbReference type="Pfam" id="PF00078">
    <property type="entry name" value="RVT_1"/>
    <property type="match status" value="1"/>
</dbReference>